<sequence>MTRVILRGCFGLVFMAVALSLFLPEECANSAWETYRRFRHDPGQVAFDGVRKTLPDPESARFLSFEKVVKDEDYRKYDTYLLRYATKNSFGEYGINERFVKKDGSTDEPYYAERQKLKTRVTKTGNEVNSGSLN</sequence>
<evidence type="ECO:0000313" key="2">
    <source>
        <dbReference type="Proteomes" id="UP000556026"/>
    </source>
</evidence>
<proteinExistence type="predicted"/>
<dbReference type="AlphaFoldDB" id="A0A6V8MLU6"/>
<protein>
    <submittedName>
        <fullName evidence="1">Uncharacterized protein</fullName>
    </submittedName>
</protein>
<organism evidence="1 2">
    <name type="scientific">Geomonas silvestris</name>
    <dbReference type="NCBI Taxonomy" id="2740184"/>
    <lineage>
        <taxon>Bacteria</taxon>
        <taxon>Pseudomonadati</taxon>
        <taxon>Thermodesulfobacteriota</taxon>
        <taxon>Desulfuromonadia</taxon>
        <taxon>Geobacterales</taxon>
        <taxon>Geobacteraceae</taxon>
        <taxon>Geomonas</taxon>
    </lineage>
</organism>
<gene>
    <name evidence="1" type="ORF">GMST_30380</name>
</gene>
<name>A0A6V8MLU6_9BACT</name>
<evidence type="ECO:0000313" key="1">
    <source>
        <dbReference type="EMBL" id="GFO60713.1"/>
    </source>
</evidence>
<keyword evidence="2" id="KW-1185">Reference proteome</keyword>
<comment type="caution">
    <text evidence="1">The sequence shown here is derived from an EMBL/GenBank/DDBJ whole genome shotgun (WGS) entry which is preliminary data.</text>
</comment>
<dbReference type="EMBL" id="BLXX01000010">
    <property type="protein sequence ID" value="GFO60713.1"/>
    <property type="molecule type" value="Genomic_DNA"/>
</dbReference>
<dbReference type="RefSeq" id="WP_183355528.1">
    <property type="nucleotide sequence ID" value="NZ_BLXX01000010.1"/>
</dbReference>
<dbReference type="Proteomes" id="UP000556026">
    <property type="component" value="Unassembled WGS sequence"/>
</dbReference>
<reference evidence="2" key="1">
    <citation type="submission" date="2020-06" db="EMBL/GenBank/DDBJ databases">
        <title>Draft genomic sequence of Geomonas sp. Red330.</title>
        <authorList>
            <person name="Itoh H."/>
            <person name="Zhenxing X."/>
            <person name="Ushijima N."/>
            <person name="Masuda Y."/>
            <person name="Shiratori Y."/>
            <person name="Senoo K."/>
        </authorList>
    </citation>
    <scope>NUCLEOTIDE SEQUENCE [LARGE SCALE GENOMIC DNA]</scope>
    <source>
        <strain evidence="2">Red330</strain>
    </source>
</reference>
<accession>A0A6V8MLU6</accession>